<proteinExistence type="predicted"/>
<name>A0A841BFC4_9ACTN</name>
<dbReference type="Proteomes" id="UP000587527">
    <property type="component" value="Unassembled WGS sequence"/>
</dbReference>
<feature type="chain" id="PRO_5032813247" evidence="1">
    <location>
        <begin position="32"/>
        <end position="110"/>
    </location>
</feature>
<protein>
    <submittedName>
        <fullName evidence="2">Uncharacterized protein</fullName>
    </submittedName>
</protein>
<dbReference type="PROSITE" id="PS51318">
    <property type="entry name" value="TAT"/>
    <property type="match status" value="1"/>
</dbReference>
<organism evidence="2 3">
    <name type="scientific">Allocatelliglobosispora scoriae</name>
    <dbReference type="NCBI Taxonomy" id="643052"/>
    <lineage>
        <taxon>Bacteria</taxon>
        <taxon>Bacillati</taxon>
        <taxon>Actinomycetota</taxon>
        <taxon>Actinomycetes</taxon>
        <taxon>Micromonosporales</taxon>
        <taxon>Micromonosporaceae</taxon>
        <taxon>Allocatelliglobosispora</taxon>
    </lineage>
</organism>
<comment type="caution">
    <text evidence="2">The sequence shown here is derived from an EMBL/GenBank/DDBJ whole genome shotgun (WGS) entry which is preliminary data.</text>
</comment>
<evidence type="ECO:0000256" key="1">
    <source>
        <dbReference type="SAM" id="SignalP"/>
    </source>
</evidence>
<gene>
    <name evidence="2" type="ORF">F4553_000373</name>
</gene>
<dbReference type="RefSeq" id="WP_184831230.1">
    <property type="nucleotide sequence ID" value="NZ_JACHMN010000001.1"/>
</dbReference>
<feature type="signal peptide" evidence="1">
    <location>
        <begin position="1"/>
        <end position="31"/>
    </location>
</feature>
<accession>A0A841BFC4</accession>
<keyword evidence="3" id="KW-1185">Reference proteome</keyword>
<dbReference type="EMBL" id="JACHMN010000001">
    <property type="protein sequence ID" value="MBB5866994.1"/>
    <property type="molecule type" value="Genomic_DNA"/>
</dbReference>
<keyword evidence="1" id="KW-0732">Signal</keyword>
<dbReference type="AlphaFoldDB" id="A0A841BFC4"/>
<evidence type="ECO:0000313" key="3">
    <source>
        <dbReference type="Proteomes" id="UP000587527"/>
    </source>
</evidence>
<reference evidence="2 3" key="1">
    <citation type="submission" date="2020-08" db="EMBL/GenBank/DDBJ databases">
        <title>Sequencing the genomes of 1000 actinobacteria strains.</title>
        <authorList>
            <person name="Klenk H.-P."/>
        </authorList>
    </citation>
    <scope>NUCLEOTIDE SEQUENCE [LARGE SCALE GENOMIC DNA]</scope>
    <source>
        <strain evidence="2 3">DSM 45362</strain>
    </source>
</reference>
<evidence type="ECO:0000313" key="2">
    <source>
        <dbReference type="EMBL" id="MBB5866994.1"/>
    </source>
</evidence>
<sequence length="110" mass="11336">MSSRRTLARLATIATAGAAMAVSGIAAPAQAASVITPNANCPGYTTWSDTSGPGGGARRHVQCNSGYYVQVEIYCNTGNASSPGFRNGYNKAECPGYGGRATGGWGYSWY</sequence>
<dbReference type="InterPro" id="IPR006311">
    <property type="entry name" value="TAT_signal"/>
</dbReference>